<dbReference type="InterPro" id="IPR018511">
    <property type="entry name" value="Hemolysin-typ_Ca-bd_CS"/>
</dbReference>
<evidence type="ECO:0000313" key="10">
    <source>
        <dbReference type="Proteomes" id="UP000325289"/>
    </source>
</evidence>
<dbReference type="EMBL" id="FOMS01000009">
    <property type="protein sequence ID" value="SFE41916.1"/>
    <property type="molecule type" value="Genomic_DNA"/>
</dbReference>
<dbReference type="GO" id="GO:0090729">
    <property type="term" value="F:toxin activity"/>
    <property type="evidence" value="ECO:0007669"/>
    <property type="project" value="UniProtKB-KW"/>
</dbReference>
<evidence type="ECO:0000256" key="1">
    <source>
        <dbReference type="ARBA" id="ARBA00004370"/>
    </source>
</evidence>
<proteinExistence type="predicted"/>
<evidence type="ECO:0000256" key="8">
    <source>
        <dbReference type="SAM" id="MobiDB-lite"/>
    </source>
</evidence>
<protein>
    <submittedName>
        <fullName evidence="9">Ca2+-binding protein, RTX toxin-related</fullName>
    </submittedName>
</protein>
<dbReference type="GO" id="GO:0016020">
    <property type="term" value="C:membrane"/>
    <property type="evidence" value="ECO:0007669"/>
    <property type="project" value="UniProtKB-SubCell"/>
</dbReference>
<evidence type="ECO:0000256" key="6">
    <source>
        <dbReference type="ARBA" id="ARBA00023026"/>
    </source>
</evidence>
<dbReference type="SUPFAM" id="SSF51120">
    <property type="entry name" value="beta-Roll"/>
    <property type="match status" value="3"/>
</dbReference>
<dbReference type="Proteomes" id="UP000325289">
    <property type="component" value="Unassembled WGS sequence"/>
</dbReference>
<feature type="compositionally biased region" description="Acidic residues" evidence="8">
    <location>
        <begin position="527"/>
        <end position="537"/>
    </location>
</feature>
<evidence type="ECO:0000256" key="7">
    <source>
        <dbReference type="ARBA" id="ARBA00023136"/>
    </source>
</evidence>
<dbReference type="PROSITE" id="PS00330">
    <property type="entry name" value="HEMOLYSIN_CALCIUM"/>
    <property type="match status" value="5"/>
</dbReference>
<keyword evidence="5" id="KW-0677">Repeat</keyword>
<dbReference type="InterPro" id="IPR050557">
    <property type="entry name" value="RTX_toxin/Mannuronan_C5-epim"/>
</dbReference>
<evidence type="ECO:0000313" key="9">
    <source>
        <dbReference type="EMBL" id="SFE41916.1"/>
    </source>
</evidence>
<dbReference type="AlphaFoldDB" id="A0A1I2ADD9"/>
<gene>
    <name evidence="9" type="ORF">SAMN04515678_109187</name>
</gene>
<dbReference type="Pfam" id="PF00353">
    <property type="entry name" value="HemolysinCabind"/>
    <property type="match status" value="6"/>
</dbReference>
<dbReference type="InterPro" id="IPR001343">
    <property type="entry name" value="Hemolysn_Ca-bd"/>
</dbReference>
<feature type="compositionally biased region" description="Gly residues" evidence="8">
    <location>
        <begin position="655"/>
        <end position="666"/>
    </location>
</feature>
<keyword evidence="4" id="KW-0800">Toxin</keyword>
<keyword evidence="3" id="KW-0964">Secreted</keyword>
<feature type="compositionally biased region" description="Gly residues" evidence="8">
    <location>
        <begin position="709"/>
        <end position="720"/>
    </location>
</feature>
<dbReference type="PRINTS" id="PR00313">
    <property type="entry name" value="CABNDNGRPT"/>
</dbReference>
<dbReference type="InterPro" id="IPR011049">
    <property type="entry name" value="Serralysin-like_metalloprot_C"/>
</dbReference>
<dbReference type="InterPro" id="IPR015943">
    <property type="entry name" value="WD40/YVTN_repeat-like_dom_sf"/>
</dbReference>
<feature type="compositionally biased region" description="Gly residues" evidence="8">
    <location>
        <begin position="607"/>
        <end position="629"/>
    </location>
</feature>
<dbReference type="GO" id="GO:0005509">
    <property type="term" value="F:calcium ion binding"/>
    <property type="evidence" value="ECO:0007669"/>
    <property type="project" value="InterPro"/>
</dbReference>
<feature type="compositionally biased region" description="Basic and acidic residues" evidence="8">
    <location>
        <begin position="689"/>
        <end position="699"/>
    </location>
</feature>
<evidence type="ECO:0000256" key="2">
    <source>
        <dbReference type="ARBA" id="ARBA00004613"/>
    </source>
</evidence>
<dbReference type="PRINTS" id="PR01488">
    <property type="entry name" value="RTXTOXINA"/>
</dbReference>
<accession>A0A1I2ADD9</accession>
<feature type="compositionally biased region" description="Pro residues" evidence="8">
    <location>
        <begin position="504"/>
        <end position="520"/>
    </location>
</feature>
<feature type="region of interest" description="Disordered" evidence="8">
    <location>
        <begin position="494"/>
        <end position="737"/>
    </location>
</feature>
<keyword evidence="10" id="KW-1185">Reference proteome</keyword>
<dbReference type="PANTHER" id="PTHR38340">
    <property type="entry name" value="S-LAYER PROTEIN"/>
    <property type="match status" value="1"/>
</dbReference>
<evidence type="ECO:0000256" key="5">
    <source>
        <dbReference type="ARBA" id="ARBA00022737"/>
    </source>
</evidence>
<feature type="compositionally biased region" description="Basic and acidic residues" evidence="8">
    <location>
        <begin position="547"/>
        <end position="561"/>
    </location>
</feature>
<evidence type="ECO:0000256" key="3">
    <source>
        <dbReference type="ARBA" id="ARBA00022525"/>
    </source>
</evidence>
<keyword evidence="6" id="KW-0843">Virulence</keyword>
<comment type="subcellular location">
    <subcellularLocation>
        <location evidence="1">Membrane</location>
    </subcellularLocation>
    <subcellularLocation>
        <location evidence="2">Secreted</location>
    </subcellularLocation>
</comment>
<dbReference type="InterPro" id="IPR003995">
    <property type="entry name" value="RTX_toxin_determinant-A"/>
</dbReference>
<organism evidence="9 10">
    <name type="scientific">Roseivivax sediminis</name>
    <dbReference type="NCBI Taxonomy" id="936889"/>
    <lineage>
        <taxon>Bacteria</taxon>
        <taxon>Pseudomonadati</taxon>
        <taxon>Pseudomonadota</taxon>
        <taxon>Alphaproteobacteria</taxon>
        <taxon>Rhodobacterales</taxon>
        <taxon>Roseobacteraceae</taxon>
        <taxon>Roseivivax</taxon>
    </lineage>
</organism>
<evidence type="ECO:0000256" key="4">
    <source>
        <dbReference type="ARBA" id="ARBA00022656"/>
    </source>
</evidence>
<dbReference type="Gene3D" id="2.150.10.10">
    <property type="entry name" value="Serralysin-like metalloprotease, C-terminal"/>
    <property type="match status" value="5"/>
</dbReference>
<dbReference type="PANTHER" id="PTHR38340:SF1">
    <property type="entry name" value="S-LAYER PROTEIN"/>
    <property type="match status" value="1"/>
</dbReference>
<name>A0A1I2ADD9_9RHOB</name>
<sequence length="828" mass="82028">MPVSFSASGRESGGGFDVPAGPVSMSAVLDGGAVRIAVADDVHGGTDMLSPSGGGLARTGGTDWHTPASRVALAVEGHAGSLPQVVIDTAMAHLAAGGGSGQSAYLDEGGLAADRATVIAAEAGGGTYLYVAPADGAGITGFSLSAAGRPGERQTTSDNGARYLDAVADLAVVETGQGTYLYAGSATGNGISGFRIGASGRLGAEAHVGAEDGLPVQTVSALAPAEIGGVAYLIAGASGSSSLTVMRVRSDGELVPTDHVLDTLDTRFQGVGHVETVTVGGHVFVAASGMDEGLSLFRLTVEGKLVHVETLEETGTGMLDDLVALAGVPTATGAVFAGRAEGQVGAGIFTLDLGTVGRVARADSGALTGTAGADLLSLVSGSGTIDGGAGDDVLFDGPGSDDLRGGAGADTFLLRHDGRSDRIADVTPGQDRIDLSLWPFLYTLDQIDVRETGTGAILRFAGEELVLTSASGTTLSAADIARLVTLETSRAPVTLGPVQTAEPAPAPDPFPDTVPGPVMPPDAGGFDGDDPDFEASDPDPSPQPVDDGNRGERLEGTEAGDRLTGTAGDDTLLGRGGHDTLNGGAGDDVIAASHGNDLVHAGDGRDNVGGGRGNDTLNGGAGRDTLGGGHGDDSIDGGGGHDVIAAGAGNDRLQGNGGDDTIGAGYGDDRVQGNAGNDDLGGGTGRDVLSGHDGDDRLGGGEGDDTVKGGNGSDFLAGGGRNDRLEGGAGADTLNGGEGDDVLEGGLGADTFVFNRMTQGERDVILDFQPDLDTLLIRGIAGQGAAGKYSALEIEAAQGGAKVIYDGHAIVLDGVAPGALDQQDFLFL</sequence>
<keyword evidence="7" id="KW-0472">Membrane</keyword>
<dbReference type="Gene3D" id="2.130.10.10">
    <property type="entry name" value="YVTN repeat-like/Quinoprotein amine dehydrogenase"/>
    <property type="match status" value="1"/>
</dbReference>
<dbReference type="RefSeq" id="WP_188129706.1">
    <property type="nucleotide sequence ID" value="NZ_FOMS01000009.1"/>
</dbReference>
<reference evidence="9 10" key="1">
    <citation type="submission" date="2016-10" db="EMBL/GenBank/DDBJ databases">
        <authorList>
            <person name="Varghese N."/>
            <person name="Submissions S."/>
        </authorList>
    </citation>
    <scope>NUCLEOTIDE SEQUENCE [LARGE SCALE GENOMIC DNA]</scope>
    <source>
        <strain evidence="10">YIM D21,KCTC 23444,ACCC 10710</strain>
    </source>
</reference>
<dbReference type="GO" id="GO:0005576">
    <property type="term" value="C:extracellular region"/>
    <property type="evidence" value="ECO:0007669"/>
    <property type="project" value="UniProtKB-SubCell"/>
</dbReference>
<feature type="region of interest" description="Disordered" evidence="8">
    <location>
        <begin position="1"/>
        <end position="20"/>
    </location>
</feature>